<evidence type="ECO:0000256" key="2">
    <source>
        <dbReference type="SAM" id="Phobius"/>
    </source>
</evidence>
<sequence length="194" mass="22045">MILNISLAIFAIAGIGILWYRISHKIPELVAIPDEVIVMRLNEDSARVRIFLLHLRTFWREPRYQEAFWRFCEKSLYRAHIVLMRADNGLAVLLRTVRSHAGVAAAIQEAQEEATSAVVIREEISVINLAPKAPMPRRPEDFAPATLPAVRQAAGRREHTVESKIAQLPRKSNVRIREVRPRRKTTSRTAGLQG</sequence>
<evidence type="ECO:0000313" key="3">
    <source>
        <dbReference type="EMBL" id="OHA04189.1"/>
    </source>
</evidence>
<feature type="transmembrane region" description="Helical" evidence="2">
    <location>
        <begin position="6"/>
        <end position="22"/>
    </location>
</feature>
<dbReference type="AlphaFoldDB" id="A0A1G2L0I6"/>
<reference evidence="3 4" key="1">
    <citation type="journal article" date="2016" name="Nat. Commun.">
        <title>Thousands of microbial genomes shed light on interconnected biogeochemical processes in an aquifer system.</title>
        <authorList>
            <person name="Anantharaman K."/>
            <person name="Brown C.T."/>
            <person name="Hug L.A."/>
            <person name="Sharon I."/>
            <person name="Castelle C.J."/>
            <person name="Probst A.J."/>
            <person name="Thomas B.C."/>
            <person name="Singh A."/>
            <person name="Wilkins M.J."/>
            <person name="Karaoz U."/>
            <person name="Brodie E.L."/>
            <person name="Williams K.H."/>
            <person name="Hubbard S.S."/>
            <person name="Banfield J.F."/>
        </authorList>
    </citation>
    <scope>NUCLEOTIDE SEQUENCE [LARGE SCALE GENOMIC DNA]</scope>
</reference>
<evidence type="ECO:0000256" key="1">
    <source>
        <dbReference type="SAM" id="MobiDB-lite"/>
    </source>
</evidence>
<dbReference type="STRING" id="1802274.A3J58_01170"/>
<keyword evidence="2" id="KW-0812">Transmembrane</keyword>
<gene>
    <name evidence="3" type="ORF">A3J58_01170</name>
</gene>
<accession>A0A1G2L0I6</accession>
<keyword evidence="2" id="KW-0472">Membrane</keyword>
<protein>
    <submittedName>
        <fullName evidence="3">Uncharacterized protein</fullName>
    </submittedName>
</protein>
<proteinExistence type="predicted"/>
<comment type="caution">
    <text evidence="3">The sequence shown here is derived from an EMBL/GenBank/DDBJ whole genome shotgun (WGS) entry which is preliminary data.</text>
</comment>
<feature type="region of interest" description="Disordered" evidence="1">
    <location>
        <begin position="172"/>
        <end position="194"/>
    </location>
</feature>
<evidence type="ECO:0000313" key="4">
    <source>
        <dbReference type="Proteomes" id="UP000178510"/>
    </source>
</evidence>
<dbReference type="EMBL" id="MHQM01000010">
    <property type="protein sequence ID" value="OHA04189.1"/>
    <property type="molecule type" value="Genomic_DNA"/>
</dbReference>
<dbReference type="Proteomes" id="UP000178510">
    <property type="component" value="Unassembled WGS sequence"/>
</dbReference>
<organism evidence="3 4">
    <name type="scientific">Candidatus Sungbacteria bacterium RIFCSPHIGHO2_02_FULL_52_23</name>
    <dbReference type="NCBI Taxonomy" id="1802274"/>
    <lineage>
        <taxon>Bacteria</taxon>
        <taxon>Candidatus Sungiibacteriota</taxon>
    </lineage>
</organism>
<keyword evidence="2" id="KW-1133">Transmembrane helix</keyword>
<name>A0A1G2L0I6_9BACT</name>